<evidence type="ECO:0000313" key="1">
    <source>
        <dbReference type="EMBL" id="KAJ8885119.1"/>
    </source>
</evidence>
<keyword evidence="2" id="KW-1185">Reference proteome</keyword>
<organism evidence="1 2">
    <name type="scientific">Dryococelus australis</name>
    <dbReference type="NCBI Taxonomy" id="614101"/>
    <lineage>
        <taxon>Eukaryota</taxon>
        <taxon>Metazoa</taxon>
        <taxon>Ecdysozoa</taxon>
        <taxon>Arthropoda</taxon>
        <taxon>Hexapoda</taxon>
        <taxon>Insecta</taxon>
        <taxon>Pterygota</taxon>
        <taxon>Neoptera</taxon>
        <taxon>Polyneoptera</taxon>
        <taxon>Phasmatodea</taxon>
        <taxon>Verophasmatodea</taxon>
        <taxon>Anareolatae</taxon>
        <taxon>Phasmatidae</taxon>
        <taxon>Eurycanthinae</taxon>
        <taxon>Dryococelus</taxon>
    </lineage>
</organism>
<comment type="caution">
    <text evidence="1">The sequence shown here is derived from an EMBL/GenBank/DDBJ whole genome shotgun (WGS) entry which is preliminary data.</text>
</comment>
<sequence length="62" mass="7273">MNKTLDGRNSEHVFETIRVMRGRLHTISRYNIANELHAPARRVYPLCKVITFGKMRCGKQAW</sequence>
<reference evidence="1 2" key="1">
    <citation type="submission" date="2023-02" db="EMBL/GenBank/DDBJ databases">
        <title>LHISI_Scaffold_Assembly.</title>
        <authorList>
            <person name="Stuart O.P."/>
            <person name="Cleave R."/>
            <person name="Magrath M.J.L."/>
            <person name="Mikheyev A.S."/>
        </authorList>
    </citation>
    <scope>NUCLEOTIDE SEQUENCE [LARGE SCALE GENOMIC DNA]</scope>
    <source>
        <strain evidence="1">Daus_M_001</strain>
        <tissue evidence="1">Leg muscle</tissue>
    </source>
</reference>
<accession>A0ABQ9HL92</accession>
<dbReference type="Proteomes" id="UP001159363">
    <property type="component" value="Chromosome X"/>
</dbReference>
<gene>
    <name evidence="1" type="ORF">PR048_011315</name>
</gene>
<protein>
    <submittedName>
        <fullName evidence="1">Uncharacterized protein</fullName>
    </submittedName>
</protein>
<evidence type="ECO:0000313" key="2">
    <source>
        <dbReference type="Proteomes" id="UP001159363"/>
    </source>
</evidence>
<dbReference type="EMBL" id="JARBHB010000004">
    <property type="protein sequence ID" value="KAJ8885119.1"/>
    <property type="molecule type" value="Genomic_DNA"/>
</dbReference>
<name>A0ABQ9HL92_9NEOP</name>
<proteinExistence type="predicted"/>